<evidence type="ECO:0000313" key="4">
    <source>
        <dbReference type="EMBL" id="PNS21108.1"/>
    </source>
</evidence>
<organism evidence="4 5">
    <name type="scientific">Sphaceloma murrayae</name>
    <dbReference type="NCBI Taxonomy" id="2082308"/>
    <lineage>
        <taxon>Eukaryota</taxon>
        <taxon>Fungi</taxon>
        <taxon>Dikarya</taxon>
        <taxon>Ascomycota</taxon>
        <taxon>Pezizomycotina</taxon>
        <taxon>Dothideomycetes</taxon>
        <taxon>Dothideomycetidae</taxon>
        <taxon>Myriangiales</taxon>
        <taxon>Elsinoaceae</taxon>
        <taxon>Sphaceloma</taxon>
    </lineage>
</organism>
<sequence length="385" mass="40750">MSFRLFLLSVLLATAIAQETASRRSYRWRSLRHRTGRRTRTLRPTGGFFPTGASPTGVQGSGGLYPTSVTAPAVSSSEEPSYTGAAPSPSTVIVTTVRTTSRSTRIPVTTVPTTSDPAPAPTSVTSTTPASTSSTSSATAPATPTGGNTKKKGLSFTNPSQLTPWTGKNVGWSYNWWTTRGDVPAEMEYFPMMWCPTKLSVKAWTDAAEKAISEGSTRVLGFNEPDQKGQCDILPEDAAKGHIAYMNPLSGKAKIGSPAVTNGGGSSMGLGYQESFLGACDGACKIDFLNMHWYGDKQNAVYNFQLQVNKTLALGQKYGIGEVWVTEFGLNDGTDAEKADFVTKVAGWMDGMAAVGGYAYFMTSDGILNKGTGISPVLGEAYASA</sequence>
<dbReference type="InterPro" id="IPR053183">
    <property type="entry name" value="ASL1"/>
</dbReference>
<proteinExistence type="predicted"/>
<reference evidence="4 5" key="1">
    <citation type="submission" date="2017-06" db="EMBL/GenBank/DDBJ databases">
        <title>Draft genome sequence of a variant of Elsinoe murrayae.</title>
        <authorList>
            <person name="Cheng Q."/>
        </authorList>
    </citation>
    <scope>NUCLEOTIDE SEQUENCE [LARGE SCALE GENOMIC DNA]</scope>
    <source>
        <strain evidence="4 5">CQ-2017a</strain>
    </source>
</reference>
<feature type="signal peptide" evidence="2">
    <location>
        <begin position="1"/>
        <end position="17"/>
    </location>
</feature>
<dbReference type="Gene3D" id="3.20.20.80">
    <property type="entry name" value="Glycosidases"/>
    <property type="match status" value="1"/>
</dbReference>
<dbReference type="PANTHER" id="PTHR34154">
    <property type="entry name" value="ALKALI-SENSITIVE LINKAGE PROTEIN 1"/>
    <property type="match status" value="1"/>
</dbReference>
<dbReference type="InterPro" id="IPR024655">
    <property type="entry name" value="Asl1_glyco_hydro_catalytic"/>
</dbReference>
<dbReference type="InterPro" id="IPR017853">
    <property type="entry name" value="GH"/>
</dbReference>
<gene>
    <name evidence="4" type="ORF">CAC42_3446</name>
</gene>
<name>A0A2K1R1E1_9PEZI</name>
<dbReference type="PANTHER" id="PTHR34154:SF10">
    <property type="entry name" value="ASL1-LIKE GLYCOSYL HYDROLASE CATALYTIC DOMAIN-CONTAINING PROTEIN"/>
    <property type="match status" value="1"/>
</dbReference>
<feature type="compositionally biased region" description="Polar residues" evidence="1">
    <location>
        <begin position="67"/>
        <end position="80"/>
    </location>
</feature>
<keyword evidence="5" id="KW-1185">Reference proteome</keyword>
<feature type="compositionally biased region" description="Low complexity" evidence="1">
    <location>
        <begin position="87"/>
        <end position="145"/>
    </location>
</feature>
<feature type="region of interest" description="Disordered" evidence="1">
    <location>
        <begin position="40"/>
        <end position="162"/>
    </location>
</feature>
<evidence type="ECO:0000256" key="1">
    <source>
        <dbReference type="SAM" id="MobiDB-lite"/>
    </source>
</evidence>
<evidence type="ECO:0000256" key="2">
    <source>
        <dbReference type="SAM" id="SignalP"/>
    </source>
</evidence>
<dbReference type="GO" id="GO:0009277">
    <property type="term" value="C:fungal-type cell wall"/>
    <property type="evidence" value="ECO:0007669"/>
    <property type="project" value="TreeGrafter"/>
</dbReference>
<evidence type="ECO:0000259" key="3">
    <source>
        <dbReference type="Pfam" id="PF11790"/>
    </source>
</evidence>
<dbReference type="Proteomes" id="UP000243797">
    <property type="component" value="Unassembled WGS sequence"/>
</dbReference>
<feature type="chain" id="PRO_5014370664" evidence="2">
    <location>
        <begin position="18"/>
        <end position="385"/>
    </location>
</feature>
<keyword evidence="2" id="KW-0732">Signal</keyword>
<dbReference type="GO" id="GO:0071966">
    <property type="term" value="P:fungal-type cell wall polysaccharide metabolic process"/>
    <property type="evidence" value="ECO:0007669"/>
    <property type="project" value="TreeGrafter"/>
</dbReference>
<evidence type="ECO:0000313" key="5">
    <source>
        <dbReference type="Proteomes" id="UP000243797"/>
    </source>
</evidence>
<dbReference type="AlphaFoldDB" id="A0A2K1R1E1"/>
<accession>A0A2K1R1E1</accession>
<comment type="caution">
    <text evidence="4">The sequence shown here is derived from an EMBL/GenBank/DDBJ whole genome shotgun (WGS) entry which is preliminary data.</text>
</comment>
<feature type="domain" description="Asl1-like glycosyl hydrolase catalytic" evidence="3">
    <location>
        <begin position="153"/>
        <end position="364"/>
    </location>
</feature>
<dbReference type="STRING" id="2082308.A0A2K1R1E1"/>
<dbReference type="InParanoid" id="A0A2K1R1E1"/>
<protein>
    <submittedName>
        <fullName evidence="4">Phospholipase D1</fullName>
    </submittedName>
</protein>
<dbReference type="EMBL" id="NKHZ01000012">
    <property type="protein sequence ID" value="PNS21108.1"/>
    <property type="molecule type" value="Genomic_DNA"/>
</dbReference>
<dbReference type="OrthoDB" id="43654at2759"/>
<dbReference type="SUPFAM" id="SSF51445">
    <property type="entry name" value="(Trans)glycosidases"/>
    <property type="match status" value="1"/>
</dbReference>
<dbReference type="Pfam" id="PF11790">
    <property type="entry name" value="Glyco_hydro_cc"/>
    <property type="match status" value="1"/>
</dbReference>